<comment type="function">
    <text evidence="17">Catalyzes the dephosphorylation of undecaprenyl diphosphate (UPP). Confers resistance to bacitracin.</text>
</comment>
<dbReference type="GO" id="GO:0008360">
    <property type="term" value="P:regulation of cell shape"/>
    <property type="evidence" value="ECO:0007669"/>
    <property type="project" value="UniProtKB-KW"/>
</dbReference>
<dbReference type="PANTHER" id="PTHR30622:SF4">
    <property type="entry name" value="UNDECAPRENYL-DIPHOSPHATASE"/>
    <property type="match status" value="1"/>
</dbReference>
<organism evidence="18 19">
    <name type="scientific">Nostoc commune NIES-4072</name>
    <dbReference type="NCBI Taxonomy" id="2005467"/>
    <lineage>
        <taxon>Bacteria</taxon>
        <taxon>Bacillati</taxon>
        <taxon>Cyanobacteriota</taxon>
        <taxon>Cyanophyceae</taxon>
        <taxon>Nostocales</taxon>
        <taxon>Nostocaceae</taxon>
        <taxon>Nostoc</taxon>
    </lineage>
</organism>
<dbReference type="Pfam" id="PF02673">
    <property type="entry name" value="BacA"/>
    <property type="match status" value="1"/>
</dbReference>
<evidence type="ECO:0000256" key="7">
    <source>
        <dbReference type="ARBA" id="ARBA00022801"/>
    </source>
</evidence>
<comment type="subcellular location">
    <subcellularLocation>
        <location evidence="1 17">Cell membrane</location>
        <topology evidence="1 17">Multi-pass membrane protein</topology>
    </subcellularLocation>
</comment>
<feature type="transmembrane region" description="Helical" evidence="17">
    <location>
        <begin position="242"/>
        <end position="267"/>
    </location>
</feature>
<dbReference type="AlphaFoldDB" id="A0A2R5FYJ1"/>
<dbReference type="GO" id="GO:0050380">
    <property type="term" value="F:undecaprenyl-diphosphatase activity"/>
    <property type="evidence" value="ECO:0007669"/>
    <property type="project" value="UniProtKB-UniRule"/>
</dbReference>
<dbReference type="EC" id="3.6.1.27" evidence="3 17"/>
<comment type="catalytic activity">
    <reaction evidence="16 17">
        <text>di-trans,octa-cis-undecaprenyl diphosphate + H2O = di-trans,octa-cis-undecaprenyl phosphate + phosphate + H(+)</text>
        <dbReference type="Rhea" id="RHEA:28094"/>
        <dbReference type="ChEBI" id="CHEBI:15377"/>
        <dbReference type="ChEBI" id="CHEBI:15378"/>
        <dbReference type="ChEBI" id="CHEBI:43474"/>
        <dbReference type="ChEBI" id="CHEBI:58405"/>
        <dbReference type="ChEBI" id="CHEBI:60392"/>
        <dbReference type="EC" id="3.6.1.27"/>
    </reaction>
</comment>
<dbReference type="GO" id="GO:0005886">
    <property type="term" value="C:plasma membrane"/>
    <property type="evidence" value="ECO:0007669"/>
    <property type="project" value="UniProtKB-SubCell"/>
</dbReference>
<accession>A0A2R5FYJ1</accession>
<evidence type="ECO:0000256" key="9">
    <source>
        <dbReference type="ARBA" id="ARBA00022984"/>
    </source>
</evidence>
<feature type="transmembrane region" description="Helical" evidence="17">
    <location>
        <begin position="279"/>
        <end position="298"/>
    </location>
</feature>
<evidence type="ECO:0000256" key="17">
    <source>
        <dbReference type="HAMAP-Rule" id="MF_01006"/>
    </source>
</evidence>
<evidence type="ECO:0000256" key="5">
    <source>
        <dbReference type="ARBA" id="ARBA00022475"/>
    </source>
</evidence>
<feature type="transmembrane region" description="Helical" evidence="17">
    <location>
        <begin position="140"/>
        <end position="158"/>
    </location>
</feature>
<keyword evidence="7 17" id="KW-0378">Hydrolase</keyword>
<evidence type="ECO:0000256" key="13">
    <source>
        <dbReference type="ARBA" id="ARBA00023316"/>
    </source>
</evidence>
<evidence type="ECO:0000313" key="18">
    <source>
        <dbReference type="EMBL" id="GBG20724.1"/>
    </source>
</evidence>
<dbReference type="Proteomes" id="UP000245124">
    <property type="component" value="Unassembled WGS sequence"/>
</dbReference>
<keyword evidence="9 17" id="KW-0573">Peptidoglycan synthesis</keyword>
<dbReference type="GO" id="GO:0016301">
    <property type="term" value="F:kinase activity"/>
    <property type="evidence" value="ECO:0007669"/>
    <property type="project" value="UniProtKB-KW"/>
</dbReference>
<evidence type="ECO:0000256" key="3">
    <source>
        <dbReference type="ARBA" id="ARBA00012374"/>
    </source>
</evidence>
<dbReference type="OrthoDB" id="9808289at2"/>
<dbReference type="PANTHER" id="PTHR30622">
    <property type="entry name" value="UNDECAPRENYL-DIPHOSPHATASE"/>
    <property type="match status" value="1"/>
</dbReference>
<evidence type="ECO:0000256" key="12">
    <source>
        <dbReference type="ARBA" id="ARBA00023251"/>
    </source>
</evidence>
<evidence type="ECO:0000256" key="2">
    <source>
        <dbReference type="ARBA" id="ARBA00010621"/>
    </source>
</evidence>
<dbReference type="InterPro" id="IPR003824">
    <property type="entry name" value="UppP"/>
</dbReference>
<name>A0A2R5FYJ1_NOSCO</name>
<evidence type="ECO:0000256" key="14">
    <source>
        <dbReference type="ARBA" id="ARBA00032707"/>
    </source>
</evidence>
<feature type="transmembrane region" description="Helical" evidence="17">
    <location>
        <begin position="66"/>
        <end position="84"/>
    </location>
</feature>
<evidence type="ECO:0000256" key="6">
    <source>
        <dbReference type="ARBA" id="ARBA00022692"/>
    </source>
</evidence>
<sequence length="300" mass="31790">MMLSFAVASAICGKGSEVNLDFANLSWIDVIILGIVQGITELLPISSTAHLRIVPTLLGLKDPGSAFSAAMQLASLTAVLVYFWQDLKKLTGETVRAISGQDYQSSSLQLMLGLLVGTLPIAVAGVLLKPILNACNSPMRGLVVIGVASIIMSALLAIAEKRGGRDRTFDKLTLWDGIWVGVAQAFALIPGVSRSGSTLTAGLFLGMERETSARFSFLLGLPAVILAGAVELHTLSKAGLSASGWLTLLVGLISASISAFLAIWGLLRYLEKHSTLIFIFYRLAMGVFLIVAVMAGWLQN</sequence>
<feature type="transmembrane region" description="Helical" evidence="17">
    <location>
        <begin position="108"/>
        <end position="128"/>
    </location>
</feature>
<keyword evidence="12 17" id="KW-0046">Antibiotic resistance</keyword>
<keyword evidence="10 17" id="KW-1133">Transmembrane helix</keyword>
<evidence type="ECO:0000256" key="11">
    <source>
        <dbReference type="ARBA" id="ARBA00023136"/>
    </source>
</evidence>
<dbReference type="NCBIfam" id="TIGR00753">
    <property type="entry name" value="undec_PP_bacA"/>
    <property type="match status" value="1"/>
</dbReference>
<gene>
    <name evidence="17" type="primary">uppP</name>
    <name evidence="18" type="ORF">NIES4072_44060</name>
</gene>
<keyword evidence="19" id="KW-1185">Reference proteome</keyword>
<evidence type="ECO:0000256" key="8">
    <source>
        <dbReference type="ARBA" id="ARBA00022960"/>
    </source>
</evidence>
<comment type="similarity">
    <text evidence="2 17">Belongs to the UppP family.</text>
</comment>
<dbReference type="RefSeq" id="WP_109010741.1">
    <property type="nucleotide sequence ID" value="NZ_BDUD01000001.1"/>
</dbReference>
<dbReference type="HAMAP" id="MF_01006">
    <property type="entry name" value="Undec_diphosphatase"/>
    <property type="match status" value="1"/>
</dbReference>
<evidence type="ECO:0000313" key="19">
    <source>
        <dbReference type="Proteomes" id="UP000245124"/>
    </source>
</evidence>
<evidence type="ECO:0000256" key="10">
    <source>
        <dbReference type="ARBA" id="ARBA00022989"/>
    </source>
</evidence>
<keyword evidence="18" id="KW-0808">Transferase</keyword>
<keyword evidence="11 17" id="KW-0472">Membrane</keyword>
<keyword evidence="13 17" id="KW-0961">Cell wall biogenesis/degradation</keyword>
<dbReference type="GO" id="GO:0046677">
    <property type="term" value="P:response to antibiotic"/>
    <property type="evidence" value="ECO:0007669"/>
    <property type="project" value="UniProtKB-UniRule"/>
</dbReference>
<comment type="miscellaneous">
    <text evidence="17">Bacitracin is thought to be involved in the inhibition of peptidoglycan synthesis by sequestering undecaprenyl diphosphate, thereby reducing the pool of lipid carrier available.</text>
</comment>
<comment type="caution">
    <text evidence="18">The sequence shown here is derived from an EMBL/GenBank/DDBJ whole genome shotgun (WGS) entry which is preliminary data.</text>
</comment>
<feature type="transmembrane region" description="Helical" evidence="17">
    <location>
        <begin position="217"/>
        <end position="236"/>
    </location>
</feature>
<keyword evidence="8 17" id="KW-0133">Cell shape</keyword>
<proteinExistence type="inferred from homology"/>
<evidence type="ECO:0000256" key="16">
    <source>
        <dbReference type="ARBA" id="ARBA00047594"/>
    </source>
</evidence>
<keyword evidence="6 17" id="KW-0812">Transmembrane</keyword>
<dbReference type="GO" id="GO:0071555">
    <property type="term" value="P:cell wall organization"/>
    <property type="evidence" value="ECO:0007669"/>
    <property type="project" value="UniProtKB-KW"/>
</dbReference>
<protein>
    <recommendedName>
        <fullName evidence="4 17">Undecaprenyl-diphosphatase</fullName>
        <ecNumber evidence="3 17">3.6.1.27</ecNumber>
    </recommendedName>
    <alternativeName>
        <fullName evidence="15 17">Bacitracin resistance protein</fullName>
    </alternativeName>
    <alternativeName>
        <fullName evidence="14 17">Undecaprenyl pyrophosphate phosphatase</fullName>
    </alternativeName>
</protein>
<evidence type="ECO:0000256" key="4">
    <source>
        <dbReference type="ARBA" id="ARBA00021581"/>
    </source>
</evidence>
<dbReference type="NCBIfam" id="NF001394">
    <property type="entry name" value="PRK00281.2-5"/>
    <property type="match status" value="1"/>
</dbReference>
<dbReference type="GO" id="GO:0009252">
    <property type="term" value="P:peptidoglycan biosynthetic process"/>
    <property type="evidence" value="ECO:0007669"/>
    <property type="project" value="UniProtKB-KW"/>
</dbReference>
<keyword evidence="18" id="KW-0418">Kinase</keyword>
<evidence type="ECO:0000256" key="15">
    <source>
        <dbReference type="ARBA" id="ARBA00032932"/>
    </source>
</evidence>
<evidence type="ECO:0000256" key="1">
    <source>
        <dbReference type="ARBA" id="ARBA00004651"/>
    </source>
</evidence>
<keyword evidence="5 17" id="KW-1003">Cell membrane</keyword>
<reference evidence="18 19" key="1">
    <citation type="submission" date="2017-06" db="EMBL/GenBank/DDBJ databases">
        <title>Genome sequencing of cyanobaciteial culture collection at National Institute for Environmental Studies (NIES).</title>
        <authorList>
            <person name="Hirose Y."/>
            <person name="Shimura Y."/>
            <person name="Fujisawa T."/>
            <person name="Nakamura Y."/>
            <person name="Kawachi M."/>
        </authorList>
    </citation>
    <scope>NUCLEOTIDE SEQUENCE [LARGE SCALE GENOMIC DNA]</scope>
    <source>
        <strain evidence="18 19">NIES-4072</strain>
    </source>
</reference>
<dbReference type="EMBL" id="BDUD01000001">
    <property type="protein sequence ID" value="GBG20724.1"/>
    <property type="molecule type" value="Genomic_DNA"/>
</dbReference>